<dbReference type="Pfam" id="PF08811">
    <property type="entry name" value="DUF1800"/>
    <property type="match status" value="2"/>
</dbReference>
<evidence type="ECO:0000313" key="2">
    <source>
        <dbReference type="EMBL" id="CAD8900743.1"/>
    </source>
</evidence>
<sequence length="1412" mass="157950">MMAEMLTFINSQSTLYVRQQTGNTIYPDENFAREIMQLFSIGTVLLHMDGTEVRDDFDFPIPTYDNDHIMSFARAWTGFTRQNQRGNIELQGGGPNRMDPLDNRAGTRDIFPKLSLSDENFIGDGLPLCEDLPPYHFLKKGSKYRLLGSASSSELLYENSRWASLSTTVRLELAPESDLYKVLNTFTKSKQPGTNIYLPSDLVCHGGECDVETLRQFSVNGTFYEYIRPPCVHMTFFAQPRSIRKRHLKYAMCENEKSMVAASACSYITTVPNHRWAMDFCKFSGELVSYQEGIQRCSETWGSITRETEFSDWWDINITPNGCVHDHYWHWSPRNCTMVAKVYGLNGNVAMVHRPDMTPAITGDNRYSVYPEGNDDNINYFLVYWAEGLYPNLEENNCADLACEASVYGTACMCEVEVVNTPIFETYPTAEEVVMNATIGSFDPTDYLEDMSFDQENQGVRTYHKSTNGASNFDMDTVFGVVNKGVTKYFRNIKSTVQLISNSNFSFRNPPKFYSFKDADQGMSARDIIDETETVLDEYFHHRNVAPFISYRLIQRLGGMSNPSPQFVQNVAMAFQTGLYEEDGKEAIGSGNYGDMGATVAAIILDKEFVNAALDADPTAGGMKEPLLKLTSFFRAMEFTPTHFMPELRLYDLANKIGQEAHSAPSVFSYFLYDFTPMGPLADASLVAPEAQVLTAPTMINAMNGMFSFIETGITDCFGGFGFFQWFRWPRCPSTSANQWTDQIKSEVSYGMSAYEPSFTDAESIVNELDILLTQGRLSTKSQQIIVEAINRANSFEEGLRMAQKLIITTPEYHSTSILEMSGLTRAETVAPPEPKAAYKSLVYIMLNGGNDSFNMLVPYSGCGPTTSHAEYSRIRGGVALPLGQLKVVDAVNEQPCEKYGVHHALFYLHQLYEEKDALFAAGIGVLTEPTDRWNWMKTHLGKVALFAHNTQQKDTEKVDIFHKYGGTGIGGRIADVLSKKGFKSVTMSVAGTSEYLSGDTPVVSINPIAGVTPLYPIPYGEDIKDAVKDLNNATTLTSGLFGETWSQMIYQALSESNMLISALESVDVTATFPDTNLGRQMKTIAHLIKTRSARKSERDIFFAESGGWDMHFEVTNNLDRMFREVDGALKAFVEEMKVHQKIWDDILVLQASEFSRTTSPNTSGGTDHSWSGHYFLAGGSVKGGQIVGAYPDITENAPLNIDRGRIVPSHPWDSLWFPVSQFLGADMADMDVILPNYKNFPSDTIFDTSDIFEGITSSPTLKPSVLPSSKPSKSPIKQPSKPSTYNFEGKAQFLLTFVSSKMSKRNLGKAVTAIRGELLKILKTSQFKKITKADFLNISLELSKSGFNRRKKKITLKCNIVLTYSKKFNSKLFKAKVFRTMLKKGSISIVKKADPKKLKRLKKIDSIIAVK</sequence>
<protein>
    <recommendedName>
        <fullName evidence="3">DUF1501 domain-containing protein</fullName>
    </recommendedName>
</protein>
<dbReference type="PANTHER" id="PTHR43737">
    <property type="entry name" value="BLL7424 PROTEIN"/>
    <property type="match status" value="1"/>
</dbReference>
<organism evidence="2">
    <name type="scientific">Corethron hystrix</name>
    <dbReference type="NCBI Taxonomy" id="216773"/>
    <lineage>
        <taxon>Eukaryota</taxon>
        <taxon>Sar</taxon>
        <taxon>Stramenopiles</taxon>
        <taxon>Ochrophyta</taxon>
        <taxon>Bacillariophyta</taxon>
        <taxon>Coscinodiscophyceae</taxon>
        <taxon>Corethrophycidae</taxon>
        <taxon>Corethrales</taxon>
        <taxon>Corethraceae</taxon>
        <taxon>Corethron</taxon>
    </lineage>
</organism>
<dbReference type="Pfam" id="PF07394">
    <property type="entry name" value="DUF1501"/>
    <property type="match status" value="1"/>
</dbReference>
<dbReference type="InterPro" id="IPR010869">
    <property type="entry name" value="DUF1501"/>
</dbReference>
<dbReference type="EMBL" id="HBFR01038341">
    <property type="protein sequence ID" value="CAD8900743.1"/>
    <property type="molecule type" value="Transcribed_RNA"/>
</dbReference>
<evidence type="ECO:0008006" key="3">
    <source>
        <dbReference type="Google" id="ProtNLM"/>
    </source>
</evidence>
<dbReference type="InterPro" id="IPR014917">
    <property type="entry name" value="DUF1800"/>
</dbReference>
<proteinExistence type="predicted"/>
<feature type="region of interest" description="Disordered" evidence="1">
    <location>
        <begin position="1262"/>
        <end position="1284"/>
    </location>
</feature>
<gene>
    <name evidence="2" type="ORF">CHYS00102_LOCUS27960</name>
</gene>
<evidence type="ECO:0000256" key="1">
    <source>
        <dbReference type="SAM" id="MobiDB-lite"/>
    </source>
</evidence>
<reference evidence="2" key="1">
    <citation type="submission" date="2021-01" db="EMBL/GenBank/DDBJ databases">
        <authorList>
            <person name="Corre E."/>
            <person name="Pelletier E."/>
            <person name="Niang G."/>
            <person name="Scheremetjew M."/>
            <person name="Finn R."/>
            <person name="Kale V."/>
            <person name="Holt S."/>
            <person name="Cochrane G."/>
            <person name="Meng A."/>
            <person name="Brown T."/>
            <person name="Cohen L."/>
        </authorList>
    </citation>
    <scope>NUCLEOTIDE SEQUENCE</scope>
    <source>
        <strain evidence="2">308</strain>
    </source>
</reference>
<accession>A0A7S1BZ89</accession>
<name>A0A7S1BZ89_9STRA</name>
<dbReference type="PANTHER" id="PTHR43737:SF1">
    <property type="entry name" value="DUF1501 DOMAIN-CONTAINING PROTEIN"/>
    <property type="match status" value="1"/>
</dbReference>